<dbReference type="GO" id="GO:0016887">
    <property type="term" value="F:ATP hydrolysis activity"/>
    <property type="evidence" value="ECO:0007669"/>
    <property type="project" value="InterPro"/>
</dbReference>
<dbReference type="InterPro" id="IPR025723">
    <property type="entry name" value="ArsA/GET3_ATPase-like"/>
</dbReference>
<dbReference type="EMBL" id="BAHD01000024">
    <property type="protein sequence ID" value="GAB95597.1"/>
    <property type="molecule type" value="Genomic_DNA"/>
</dbReference>
<evidence type="ECO:0000256" key="1">
    <source>
        <dbReference type="ARBA" id="ARBA00011040"/>
    </source>
</evidence>
<proteinExistence type="inferred from homology"/>
<dbReference type="Pfam" id="PF02374">
    <property type="entry name" value="ArsA_ATPase"/>
    <property type="match status" value="2"/>
</dbReference>
<dbReference type="SUPFAM" id="SSF52540">
    <property type="entry name" value="P-loop containing nucleoside triphosphate hydrolases"/>
    <property type="match status" value="1"/>
</dbReference>
<dbReference type="AlphaFoldDB" id="K6WU07"/>
<accession>K6WU07</accession>
<dbReference type="Gene3D" id="3.40.50.300">
    <property type="entry name" value="P-loop containing nucleotide triphosphate hydrolases"/>
    <property type="match status" value="1"/>
</dbReference>
<name>K6WU07_9MICO</name>
<dbReference type="CDD" id="cd02035">
    <property type="entry name" value="ArsA"/>
    <property type="match status" value="1"/>
</dbReference>
<evidence type="ECO:0000256" key="2">
    <source>
        <dbReference type="SAM" id="MobiDB-lite"/>
    </source>
</evidence>
<reference evidence="4 5" key="1">
    <citation type="submission" date="2012-08" db="EMBL/GenBank/DDBJ databases">
        <title>Whole genome shotgun sequence of Kineosphaera limosa NBRC 100340.</title>
        <authorList>
            <person name="Yoshida I."/>
            <person name="Isaki S."/>
            <person name="Hosoyama A."/>
            <person name="Tsuchikane K."/>
            <person name="Katsumata H."/>
            <person name="Ando Y."/>
            <person name="Ohji S."/>
            <person name="Hamada M."/>
            <person name="Tamura T."/>
            <person name="Yamazoe A."/>
            <person name="Yamazaki S."/>
            <person name="Fujita N."/>
        </authorList>
    </citation>
    <scope>NUCLEOTIDE SEQUENCE [LARGE SCALE GENOMIC DNA]</scope>
    <source>
        <strain evidence="4 5">NBRC 100340</strain>
    </source>
</reference>
<dbReference type="PANTHER" id="PTHR10803:SF3">
    <property type="entry name" value="ATPASE GET3"/>
    <property type="match status" value="1"/>
</dbReference>
<evidence type="ECO:0000313" key="4">
    <source>
        <dbReference type="EMBL" id="GAB95597.1"/>
    </source>
</evidence>
<sequence>MSAAGWSSSDGPGAEGIGARPAAVPRVVFVGGKGGVGKTSTAAALAWLLAAAGRRVLLVSTDPAHSLGHLFGRAIGDAPVDIPMPAVATAESVATAEGAASESAAQPTLRAADGSPTPGDIGRGRLQVLEIDPRASAQAHVQGVAALTRDLVAPELREAVDRHLALSAQAPGALEAATLERLARLLVDEEVRAQRQAGPPRRRCWQRSRPVDTTSFEASAGGANAPLGAWDHIVVDTAPTGHTAQLLAAPEAIGAWLDALARRRARARRHQEAQDALGGIVRTRAAGSEPDDATQGSADDLRQERIAAILADRQRVLHALGHVLRDPARCAFLVVTTPERLPVLESVELLDELRRLGVGLAGIVVNRVRSEPEATAAVEPLANRHPGRELLFVPEQPHPPVGTDAIARLAADLAPVLPWDLG</sequence>
<dbReference type="STRING" id="1184609.KILIM_024_00070"/>
<dbReference type="InterPro" id="IPR016300">
    <property type="entry name" value="ATPase_ArsA/GET3"/>
</dbReference>
<dbReference type="eggNOG" id="COG0003">
    <property type="taxonomic scope" value="Bacteria"/>
</dbReference>
<feature type="domain" description="ArsA/GET3 Anion-transporting ATPase-like" evidence="3">
    <location>
        <begin position="26"/>
        <end position="82"/>
    </location>
</feature>
<keyword evidence="5" id="KW-1185">Reference proteome</keyword>
<organism evidence="4 5">
    <name type="scientific">Kineosphaera limosa NBRC 100340</name>
    <dbReference type="NCBI Taxonomy" id="1184609"/>
    <lineage>
        <taxon>Bacteria</taxon>
        <taxon>Bacillati</taxon>
        <taxon>Actinomycetota</taxon>
        <taxon>Actinomycetes</taxon>
        <taxon>Micrococcales</taxon>
        <taxon>Dermatophilaceae</taxon>
        <taxon>Kineosphaera</taxon>
    </lineage>
</organism>
<comment type="similarity">
    <text evidence="1">Belongs to the arsA ATPase family.</text>
</comment>
<comment type="caution">
    <text evidence="4">The sequence shown here is derived from an EMBL/GenBank/DDBJ whole genome shotgun (WGS) entry which is preliminary data.</text>
</comment>
<dbReference type="PANTHER" id="PTHR10803">
    <property type="entry name" value="ARSENICAL PUMP-DRIVING ATPASE ARSENITE-TRANSLOCATING ATPASE"/>
    <property type="match status" value="1"/>
</dbReference>
<dbReference type="Proteomes" id="UP000008366">
    <property type="component" value="Unassembled WGS sequence"/>
</dbReference>
<feature type="region of interest" description="Disordered" evidence="2">
    <location>
        <begin position="98"/>
        <end position="123"/>
    </location>
</feature>
<gene>
    <name evidence="4" type="primary">arsA</name>
    <name evidence="4" type="ORF">KILIM_024_00070</name>
</gene>
<protein>
    <submittedName>
        <fullName evidence="4">Arsenite-transporting ATPase</fullName>
    </submittedName>
</protein>
<feature type="domain" description="ArsA/GET3 Anion-transporting ATPase-like" evidence="3">
    <location>
        <begin position="229"/>
        <end position="375"/>
    </location>
</feature>
<evidence type="ECO:0000259" key="3">
    <source>
        <dbReference type="Pfam" id="PF02374"/>
    </source>
</evidence>
<dbReference type="GO" id="GO:0005524">
    <property type="term" value="F:ATP binding"/>
    <property type="evidence" value="ECO:0007669"/>
    <property type="project" value="InterPro"/>
</dbReference>
<evidence type="ECO:0000313" key="5">
    <source>
        <dbReference type="Proteomes" id="UP000008366"/>
    </source>
</evidence>
<dbReference type="RefSeq" id="WP_006592129.1">
    <property type="nucleotide sequence ID" value="NZ_BAHD01000024.1"/>
</dbReference>
<dbReference type="InterPro" id="IPR027417">
    <property type="entry name" value="P-loop_NTPase"/>
</dbReference>